<proteinExistence type="predicted"/>
<reference evidence="1" key="1">
    <citation type="submission" date="2019-09" db="EMBL/GenBank/DDBJ databases">
        <title>Characterisation of the sponge microbiome using genome-centric metagenomics.</title>
        <authorList>
            <person name="Engelberts J.P."/>
            <person name="Robbins S.J."/>
            <person name="De Goeij J.M."/>
            <person name="Aranda M."/>
            <person name="Bell S.C."/>
            <person name="Webster N.S."/>
        </authorList>
    </citation>
    <scope>NUCLEOTIDE SEQUENCE</scope>
    <source>
        <strain evidence="1">SB0664_bin_43</strain>
    </source>
</reference>
<accession>A0A6B0XWK8</accession>
<evidence type="ECO:0000313" key="1">
    <source>
        <dbReference type="EMBL" id="MXY32938.1"/>
    </source>
</evidence>
<organism evidence="1">
    <name type="scientific">Boseongicola sp. SB0664_bin_43</name>
    <dbReference type="NCBI Taxonomy" id="2604844"/>
    <lineage>
        <taxon>Bacteria</taxon>
        <taxon>Pseudomonadati</taxon>
        <taxon>Pseudomonadota</taxon>
        <taxon>Alphaproteobacteria</taxon>
        <taxon>Rhodobacterales</taxon>
        <taxon>Paracoccaceae</taxon>
        <taxon>Boseongicola</taxon>
    </lineage>
</organism>
<dbReference type="AlphaFoldDB" id="A0A6B0XWK8"/>
<dbReference type="EMBL" id="VXRY01000093">
    <property type="protein sequence ID" value="MXY32938.1"/>
    <property type="molecule type" value="Genomic_DNA"/>
</dbReference>
<protein>
    <submittedName>
        <fullName evidence="1">Uncharacterized protein</fullName>
    </submittedName>
</protein>
<name>A0A6B0XWK8_9RHOB</name>
<comment type="caution">
    <text evidence="1">The sequence shown here is derived from an EMBL/GenBank/DDBJ whole genome shotgun (WGS) entry which is preliminary data.</text>
</comment>
<gene>
    <name evidence="1" type="ORF">F4Y60_02375</name>
</gene>
<sequence length="71" mass="8106">MAEERASGGDPSRPVLADRTMLSRLRLARRDVFLERLNRGAGDWAPDVRRLRPEMPRQDVVNSRLPGRGPR</sequence>